<accession>A0AAN4ZDJ5</accession>
<proteinExistence type="inferred from homology"/>
<evidence type="ECO:0000256" key="1">
    <source>
        <dbReference type="ARBA" id="ARBA00004141"/>
    </source>
</evidence>
<evidence type="ECO:0000256" key="7">
    <source>
        <dbReference type="ARBA" id="ARBA00023053"/>
    </source>
</evidence>
<name>A0AAN4ZDJ5_9BILA</name>
<feature type="transmembrane region" description="Helical" evidence="14">
    <location>
        <begin position="34"/>
        <end position="56"/>
    </location>
</feature>
<keyword evidence="8 13" id="KW-0406">Ion transport</keyword>
<reference evidence="16" key="1">
    <citation type="submission" date="2022-10" db="EMBL/GenBank/DDBJ databases">
        <title>Genome assembly of Pristionchus species.</title>
        <authorList>
            <person name="Yoshida K."/>
            <person name="Sommer R.J."/>
        </authorList>
    </citation>
    <scope>NUCLEOTIDE SEQUENCE [LARGE SCALE GENOMIC DNA]</scope>
    <source>
        <strain evidence="16">RS5460</strain>
    </source>
</reference>
<sequence length="201" mass="22706">MKRGVSFAKIFKDYSLWCTVVCLNKIVTSPKWLAILYAIIFVIMYATVFLSILAILKYMNFSASTELRVGVQTQKFPHFSFCNENPMKRSVVDSDPAYAEIAKLLVQYEEFEQKTTTNDDYGIGSSSMRMQRLIMAKTMLRTADATLSDADRRRAGYAFTELVTECTFAGNACASSTSADFLHPDYGVCYTFASDREITRP</sequence>
<keyword evidence="10" id="KW-0325">Glycoprotein</keyword>
<dbReference type="Pfam" id="PF00858">
    <property type="entry name" value="ASC"/>
    <property type="match status" value="1"/>
</dbReference>
<comment type="similarity">
    <text evidence="2 13">Belongs to the amiloride-sensitive sodium channel (TC 1.A.6) family.</text>
</comment>
<keyword evidence="9 14" id="KW-0472">Membrane</keyword>
<dbReference type="InterPro" id="IPR001873">
    <property type="entry name" value="ENaC"/>
</dbReference>
<dbReference type="EMBL" id="BTRK01000002">
    <property type="protein sequence ID" value="GMR39203.1"/>
    <property type="molecule type" value="Genomic_DNA"/>
</dbReference>
<evidence type="ECO:0000256" key="5">
    <source>
        <dbReference type="ARBA" id="ARBA00022692"/>
    </source>
</evidence>
<keyword evidence="7" id="KW-0915">Sodium</keyword>
<organism evidence="15 16">
    <name type="scientific">Pristionchus mayeri</name>
    <dbReference type="NCBI Taxonomy" id="1317129"/>
    <lineage>
        <taxon>Eukaryota</taxon>
        <taxon>Metazoa</taxon>
        <taxon>Ecdysozoa</taxon>
        <taxon>Nematoda</taxon>
        <taxon>Chromadorea</taxon>
        <taxon>Rhabditida</taxon>
        <taxon>Rhabditina</taxon>
        <taxon>Diplogasteromorpha</taxon>
        <taxon>Diplogasteroidea</taxon>
        <taxon>Neodiplogasteridae</taxon>
        <taxon>Pristionchus</taxon>
    </lineage>
</organism>
<evidence type="ECO:0000256" key="12">
    <source>
        <dbReference type="ARBA" id="ARBA00023303"/>
    </source>
</evidence>
<evidence type="ECO:0000256" key="2">
    <source>
        <dbReference type="ARBA" id="ARBA00007193"/>
    </source>
</evidence>
<evidence type="ECO:0000256" key="14">
    <source>
        <dbReference type="SAM" id="Phobius"/>
    </source>
</evidence>
<evidence type="ECO:0000313" key="15">
    <source>
        <dbReference type="EMBL" id="GMR39203.1"/>
    </source>
</evidence>
<keyword evidence="12 13" id="KW-0407">Ion channel</keyword>
<evidence type="ECO:0000313" key="16">
    <source>
        <dbReference type="Proteomes" id="UP001328107"/>
    </source>
</evidence>
<keyword evidence="16" id="KW-1185">Reference proteome</keyword>
<evidence type="ECO:0000256" key="11">
    <source>
        <dbReference type="ARBA" id="ARBA00023201"/>
    </source>
</evidence>
<evidence type="ECO:0000256" key="10">
    <source>
        <dbReference type="ARBA" id="ARBA00023180"/>
    </source>
</evidence>
<evidence type="ECO:0000256" key="8">
    <source>
        <dbReference type="ARBA" id="ARBA00023065"/>
    </source>
</evidence>
<protein>
    <recommendedName>
        <fullName evidence="17">Ion channel</fullName>
    </recommendedName>
</protein>
<dbReference type="Gene3D" id="2.60.470.10">
    <property type="entry name" value="Acid-sensing ion channels like domains"/>
    <property type="match status" value="1"/>
</dbReference>
<comment type="caution">
    <text evidence="15">The sequence shown here is derived from an EMBL/GenBank/DDBJ whole genome shotgun (WGS) entry which is preliminary data.</text>
</comment>
<keyword evidence="6 14" id="KW-1133">Transmembrane helix</keyword>
<comment type="subcellular location">
    <subcellularLocation>
        <location evidence="1">Membrane</location>
        <topology evidence="1">Multi-pass membrane protein</topology>
    </subcellularLocation>
</comment>
<dbReference type="AlphaFoldDB" id="A0AAN4ZDJ5"/>
<dbReference type="PANTHER" id="PTHR11690">
    <property type="entry name" value="AMILORIDE-SENSITIVE SODIUM CHANNEL-RELATED"/>
    <property type="match status" value="1"/>
</dbReference>
<keyword evidence="5 13" id="KW-0812">Transmembrane</keyword>
<dbReference type="GO" id="GO:0015280">
    <property type="term" value="F:ligand-gated sodium channel activity"/>
    <property type="evidence" value="ECO:0007669"/>
    <property type="project" value="TreeGrafter"/>
</dbReference>
<evidence type="ECO:0008006" key="17">
    <source>
        <dbReference type="Google" id="ProtNLM"/>
    </source>
</evidence>
<evidence type="ECO:0000256" key="4">
    <source>
        <dbReference type="ARBA" id="ARBA00022461"/>
    </source>
</evidence>
<evidence type="ECO:0000256" key="13">
    <source>
        <dbReference type="RuleBase" id="RU000679"/>
    </source>
</evidence>
<dbReference type="GO" id="GO:0005886">
    <property type="term" value="C:plasma membrane"/>
    <property type="evidence" value="ECO:0007669"/>
    <property type="project" value="TreeGrafter"/>
</dbReference>
<dbReference type="PRINTS" id="PR01078">
    <property type="entry name" value="AMINACHANNEL"/>
</dbReference>
<gene>
    <name evidence="15" type="ORF">PMAYCL1PPCAC_09398</name>
</gene>
<dbReference type="PANTHER" id="PTHR11690:SF269">
    <property type="entry name" value="DEGENERIN-LIKE PROTEIN ASIC-2"/>
    <property type="match status" value="1"/>
</dbReference>
<evidence type="ECO:0000256" key="6">
    <source>
        <dbReference type="ARBA" id="ARBA00022989"/>
    </source>
</evidence>
<keyword evidence="11 13" id="KW-0739">Sodium transport</keyword>
<evidence type="ECO:0000256" key="3">
    <source>
        <dbReference type="ARBA" id="ARBA00022448"/>
    </source>
</evidence>
<evidence type="ECO:0000256" key="9">
    <source>
        <dbReference type="ARBA" id="ARBA00023136"/>
    </source>
</evidence>
<keyword evidence="3 13" id="KW-0813">Transport</keyword>
<dbReference type="Proteomes" id="UP001328107">
    <property type="component" value="Unassembled WGS sequence"/>
</dbReference>
<keyword evidence="4 13" id="KW-0894">Sodium channel</keyword>